<dbReference type="Gramene" id="EFJ13741">
    <property type="protein sequence ID" value="EFJ13741"/>
    <property type="gene ID" value="SELMODRAFT_121744"/>
</dbReference>
<dbReference type="Pfam" id="PF13519">
    <property type="entry name" value="VWA_2"/>
    <property type="match status" value="1"/>
</dbReference>
<dbReference type="EMBL" id="GL377631">
    <property type="protein sequence ID" value="EFJ13741.1"/>
    <property type="molecule type" value="Genomic_DNA"/>
</dbReference>
<keyword evidence="4" id="KW-1185">Reference proteome</keyword>
<protein>
    <recommendedName>
        <fullName evidence="1">VWFA domain-containing protein</fullName>
    </recommendedName>
</protein>
<evidence type="ECO:0000313" key="2">
    <source>
        <dbReference type="EMBL" id="EFJ13741.1"/>
    </source>
</evidence>
<dbReference type="EMBL" id="GL377578">
    <property type="protein sequence ID" value="EFJ29179.1"/>
    <property type="molecule type" value="Genomic_DNA"/>
</dbReference>
<gene>
    <name evidence="2" type="ORF">SELMODRAFT_121744</name>
    <name evidence="3" type="ORF">SELMODRAFT_92379</name>
</gene>
<accession>D8RFT8</accession>
<dbReference type="InterPro" id="IPR051113">
    <property type="entry name" value="Integrator_subunit6"/>
</dbReference>
<evidence type="ECO:0000313" key="3">
    <source>
        <dbReference type="EMBL" id="EFJ29179.1"/>
    </source>
</evidence>
<evidence type="ECO:0000313" key="4">
    <source>
        <dbReference type="Proteomes" id="UP000001514"/>
    </source>
</evidence>
<dbReference type="InParanoid" id="D8RFT8"/>
<dbReference type="STRING" id="88036.D8RFT8"/>
<name>D8RFT8_SELML</name>
<feature type="domain" description="VWFA" evidence="1">
    <location>
        <begin position="3"/>
        <end position="131"/>
    </location>
</feature>
<dbReference type="Gramene" id="EFJ29179">
    <property type="protein sequence ID" value="EFJ29179"/>
    <property type="gene ID" value="SELMODRAFT_92379"/>
</dbReference>
<dbReference type="HOGENOM" id="CLU_132327_0_0_1"/>
<dbReference type="SUPFAM" id="SSF53300">
    <property type="entry name" value="vWA-like"/>
    <property type="match status" value="1"/>
</dbReference>
<dbReference type="PANTHER" id="PTHR12957">
    <property type="entry name" value="DEAD/H BOX POLYPEPTIDE 26/DICE1-RELATED"/>
    <property type="match status" value="1"/>
</dbReference>
<dbReference type="InterPro" id="IPR036465">
    <property type="entry name" value="vWFA_dom_sf"/>
</dbReference>
<proteinExistence type="predicted"/>
<dbReference type="Proteomes" id="UP000001514">
    <property type="component" value="Unassembled WGS sequence"/>
</dbReference>
<dbReference type="KEGG" id="smo:SELMODRAFT_92379"/>
<dbReference type="eggNOG" id="KOG3768">
    <property type="taxonomic scope" value="Eukaryota"/>
</dbReference>
<organism evidence="4">
    <name type="scientific">Selaginella moellendorffii</name>
    <name type="common">Spikemoss</name>
    <dbReference type="NCBI Taxonomy" id="88036"/>
    <lineage>
        <taxon>Eukaryota</taxon>
        <taxon>Viridiplantae</taxon>
        <taxon>Streptophyta</taxon>
        <taxon>Embryophyta</taxon>
        <taxon>Tracheophyta</taxon>
        <taxon>Lycopodiopsida</taxon>
        <taxon>Selaginellales</taxon>
        <taxon>Selaginellaceae</taxon>
        <taxon>Selaginella</taxon>
    </lineage>
</organism>
<dbReference type="AlphaFoldDB" id="D8RFT8"/>
<sequence length="173" mass="19314">MTVVFVIDTSASMNQRCSNGLSLLDCAKSAVEHFVKLRLRDITWHKSDRYLLVTCEEGVNAIKVVDKYPFVNFTRALKSIEAHDLTEIGTSLQLVLDYLHLHRLVNDTEKYGQGRNPIHIEPTTIILLTDGTELTSKAGVLKTIVPNGPAPAGGELAAKPYRWDQRVFAIVLR</sequence>
<dbReference type="KEGG" id="smo:SELMODRAFT_121744"/>
<dbReference type="Gene3D" id="3.40.50.410">
    <property type="entry name" value="von Willebrand factor, type A domain"/>
    <property type="match status" value="1"/>
</dbReference>
<evidence type="ECO:0000259" key="1">
    <source>
        <dbReference type="Pfam" id="PF13519"/>
    </source>
</evidence>
<dbReference type="OrthoDB" id="9449012at2759"/>
<dbReference type="InterPro" id="IPR002035">
    <property type="entry name" value="VWF_A"/>
</dbReference>
<dbReference type="PANTHER" id="PTHR12957:SF2">
    <property type="entry name" value="INTEGRATOR COMPLEX SUBUNIT 6"/>
    <property type="match status" value="1"/>
</dbReference>
<reference evidence="3 4" key="1">
    <citation type="journal article" date="2011" name="Science">
        <title>The Selaginella genome identifies genetic changes associated with the evolution of vascular plants.</title>
        <authorList>
            <person name="Banks J.A."/>
            <person name="Nishiyama T."/>
            <person name="Hasebe M."/>
            <person name="Bowman J.L."/>
            <person name="Gribskov M."/>
            <person name="dePamphilis C."/>
            <person name="Albert V.A."/>
            <person name="Aono N."/>
            <person name="Aoyama T."/>
            <person name="Ambrose B.A."/>
            <person name="Ashton N.W."/>
            <person name="Axtell M.J."/>
            <person name="Barker E."/>
            <person name="Barker M.S."/>
            <person name="Bennetzen J.L."/>
            <person name="Bonawitz N.D."/>
            <person name="Chapple C."/>
            <person name="Cheng C."/>
            <person name="Correa L.G."/>
            <person name="Dacre M."/>
            <person name="DeBarry J."/>
            <person name="Dreyer I."/>
            <person name="Elias M."/>
            <person name="Engstrom E.M."/>
            <person name="Estelle M."/>
            <person name="Feng L."/>
            <person name="Finet C."/>
            <person name="Floyd S.K."/>
            <person name="Frommer W.B."/>
            <person name="Fujita T."/>
            <person name="Gramzow L."/>
            <person name="Gutensohn M."/>
            <person name="Harholt J."/>
            <person name="Hattori M."/>
            <person name="Heyl A."/>
            <person name="Hirai T."/>
            <person name="Hiwatashi Y."/>
            <person name="Ishikawa M."/>
            <person name="Iwata M."/>
            <person name="Karol K.G."/>
            <person name="Koehler B."/>
            <person name="Kolukisaoglu U."/>
            <person name="Kubo M."/>
            <person name="Kurata T."/>
            <person name="Lalonde S."/>
            <person name="Li K."/>
            <person name="Li Y."/>
            <person name="Litt A."/>
            <person name="Lyons E."/>
            <person name="Manning G."/>
            <person name="Maruyama T."/>
            <person name="Michael T.P."/>
            <person name="Mikami K."/>
            <person name="Miyazaki S."/>
            <person name="Morinaga S."/>
            <person name="Murata T."/>
            <person name="Mueller-Roeber B."/>
            <person name="Nelson D.R."/>
            <person name="Obara M."/>
            <person name="Oguri Y."/>
            <person name="Olmstead R.G."/>
            <person name="Onodera N."/>
            <person name="Petersen B.L."/>
            <person name="Pils B."/>
            <person name="Prigge M."/>
            <person name="Rensing S.A."/>
            <person name="Riano-Pachon D.M."/>
            <person name="Roberts A.W."/>
            <person name="Sato Y."/>
            <person name="Scheller H.V."/>
            <person name="Schulz B."/>
            <person name="Schulz C."/>
            <person name="Shakirov E.V."/>
            <person name="Shibagaki N."/>
            <person name="Shinohara N."/>
            <person name="Shippen D.E."/>
            <person name="Soerensen I."/>
            <person name="Sotooka R."/>
            <person name="Sugimoto N."/>
            <person name="Sugita M."/>
            <person name="Sumikawa N."/>
            <person name="Tanurdzic M."/>
            <person name="Theissen G."/>
            <person name="Ulvskov P."/>
            <person name="Wakazuki S."/>
            <person name="Weng J.K."/>
            <person name="Willats W.W."/>
            <person name="Wipf D."/>
            <person name="Wolf P.G."/>
            <person name="Yang L."/>
            <person name="Zimmer A.D."/>
            <person name="Zhu Q."/>
            <person name="Mitros T."/>
            <person name="Hellsten U."/>
            <person name="Loque D."/>
            <person name="Otillar R."/>
            <person name="Salamov A."/>
            <person name="Schmutz J."/>
            <person name="Shapiro H."/>
            <person name="Lindquist E."/>
            <person name="Lucas S."/>
            <person name="Rokhsar D."/>
            <person name="Grigoriev I.V."/>
        </authorList>
    </citation>
    <scope>NUCLEOTIDE SEQUENCE [LARGE SCALE GENOMIC DNA]</scope>
</reference>